<gene>
    <name evidence="1" type="ORF">SAMN02746009_02196</name>
</gene>
<dbReference type="Proteomes" id="UP000183947">
    <property type="component" value="Unassembled WGS sequence"/>
</dbReference>
<dbReference type="PROSITE" id="PS51257">
    <property type="entry name" value="PROKAR_LIPOPROTEIN"/>
    <property type="match status" value="1"/>
</dbReference>
<keyword evidence="2" id="KW-1185">Reference proteome</keyword>
<sequence length="67" mass="7287">MSSFRISPLFARLAAPVVLGGLLITACNDDDDRVPPDPAPLPEVVAFTQPNLYPEGVQYDAQNSRFL</sequence>
<accession>A0A1M6Y5Q6</accession>
<reference evidence="2" key="1">
    <citation type="submission" date="2016-11" db="EMBL/GenBank/DDBJ databases">
        <authorList>
            <person name="Varghese N."/>
            <person name="Submissions S."/>
        </authorList>
    </citation>
    <scope>NUCLEOTIDE SEQUENCE [LARGE SCALE GENOMIC DNA]</scope>
    <source>
        <strain evidence="2">DSM 18569</strain>
    </source>
</reference>
<dbReference type="STRING" id="1121959.SAMN02746009_02196"/>
<proteinExistence type="predicted"/>
<organism evidence="1 2">
    <name type="scientific">Hymenobacter psychrotolerans DSM 18569</name>
    <dbReference type="NCBI Taxonomy" id="1121959"/>
    <lineage>
        <taxon>Bacteria</taxon>
        <taxon>Pseudomonadati</taxon>
        <taxon>Bacteroidota</taxon>
        <taxon>Cytophagia</taxon>
        <taxon>Cytophagales</taxon>
        <taxon>Hymenobacteraceae</taxon>
        <taxon>Hymenobacter</taxon>
    </lineage>
</organism>
<dbReference type="AlphaFoldDB" id="A0A1M6Y5Q6"/>
<name>A0A1M6Y5Q6_9BACT</name>
<evidence type="ECO:0000313" key="1">
    <source>
        <dbReference type="EMBL" id="SHL13551.1"/>
    </source>
</evidence>
<evidence type="ECO:0000313" key="2">
    <source>
        <dbReference type="Proteomes" id="UP000183947"/>
    </source>
</evidence>
<dbReference type="EMBL" id="FRAS01000010">
    <property type="protein sequence ID" value="SHL13551.1"/>
    <property type="molecule type" value="Genomic_DNA"/>
</dbReference>
<protein>
    <submittedName>
        <fullName evidence="1">Uncharacterized protein</fullName>
    </submittedName>
</protein>
<dbReference type="RefSeq" id="WP_139252225.1">
    <property type="nucleotide sequence ID" value="NZ_FRAS01000010.1"/>
</dbReference>